<dbReference type="SUPFAM" id="SSF52540">
    <property type="entry name" value="P-loop containing nucleoside triphosphate hydrolases"/>
    <property type="match status" value="1"/>
</dbReference>
<organism evidence="2 3">
    <name type="scientific">Jaapia argillacea MUCL 33604</name>
    <dbReference type="NCBI Taxonomy" id="933084"/>
    <lineage>
        <taxon>Eukaryota</taxon>
        <taxon>Fungi</taxon>
        <taxon>Dikarya</taxon>
        <taxon>Basidiomycota</taxon>
        <taxon>Agaricomycotina</taxon>
        <taxon>Agaricomycetes</taxon>
        <taxon>Agaricomycetidae</taxon>
        <taxon>Jaapiales</taxon>
        <taxon>Jaapiaceae</taxon>
        <taxon>Jaapia</taxon>
    </lineage>
</organism>
<feature type="region of interest" description="Disordered" evidence="1">
    <location>
        <begin position="1"/>
        <end position="20"/>
    </location>
</feature>
<dbReference type="InterPro" id="IPR027417">
    <property type="entry name" value="P-loop_NTPase"/>
</dbReference>
<dbReference type="CDD" id="cd00882">
    <property type="entry name" value="Ras_like_GTPase"/>
    <property type="match status" value="1"/>
</dbReference>
<dbReference type="Proteomes" id="UP000027265">
    <property type="component" value="Unassembled WGS sequence"/>
</dbReference>
<dbReference type="Gene3D" id="3.40.50.300">
    <property type="entry name" value="P-loop containing nucleotide triphosphate hydrolases"/>
    <property type="match status" value="1"/>
</dbReference>
<gene>
    <name evidence="2" type="ORF">JAAARDRAFT_131928</name>
</gene>
<dbReference type="HOGENOM" id="CLU_023805_1_1_1"/>
<dbReference type="STRING" id="933084.A0A067PZQ9"/>
<evidence type="ECO:0000256" key="1">
    <source>
        <dbReference type="SAM" id="MobiDB-lite"/>
    </source>
</evidence>
<dbReference type="OrthoDB" id="59699at2759"/>
<evidence type="ECO:0000313" key="3">
    <source>
        <dbReference type="Proteomes" id="UP000027265"/>
    </source>
</evidence>
<dbReference type="InParanoid" id="A0A067PZQ9"/>
<sequence length="277" mass="30907">MAHIAGHSSPDVNPDPVDEATPHADFIKAKRECPHFRILIIGKANAGKTTILQKVCNAKPGTKPIISDRNGKKVSSWFKKPTATRGEHDIEHQITYPGSTFVFHDSRGFESGSENELQTVKEFIDECATRSKLVDRLHVIWYCIPLDGSREISAAEMAFFMIGTGDVPVVVIFAKFDALIVKAAIELKSQDRDLTSAWSEAPIFALNTLLQPYIGQLEEAKYPPRVWIHLEDMNKFAKQCPELTEKTAAAIDDITLQQIFITTQINNLMLCIKSANE</sequence>
<keyword evidence="3" id="KW-1185">Reference proteome</keyword>
<evidence type="ECO:0000313" key="2">
    <source>
        <dbReference type="EMBL" id="KDQ56747.1"/>
    </source>
</evidence>
<protein>
    <submittedName>
        <fullName evidence="2">Uncharacterized protein</fullName>
    </submittedName>
</protein>
<name>A0A067PZQ9_9AGAM</name>
<dbReference type="EMBL" id="KL197721">
    <property type="protein sequence ID" value="KDQ56747.1"/>
    <property type="molecule type" value="Genomic_DNA"/>
</dbReference>
<proteinExistence type="predicted"/>
<dbReference type="AlphaFoldDB" id="A0A067PZQ9"/>
<accession>A0A067PZQ9</accession>
<reference evidence="3" key="1">
    <citation type="journal article" date="2014" name="Proc. Natl. Acad. Sci. U.S.A.">
        <title>Extensive sampling of basidiomycete genomes demonstrates inadequacy of the white-rot/brown-rot paradigm for wood decay fungi.</title>
        <authorList>
            <person name="Riley R."/>
            <person name="Salamov A.A."/>
            <person name="Brown D.W."/>
            <person name="Nagy L.G."/>
            <person name="Floudas D."/>
            <person name="Held B.W."/>
            <person name="Levasseur A."/>
            <person name="Lombard V."/>
            <person name="Morin E."/>
            <person name="Otillar R."/>
            <person name="Lindquist E.A."/>
            <person name="Sun H."/>
            <person name="LaButti K.M."/>
            <person name="Schmutz J."/>
            <person name="Jabbour D."/>
            <person name="Luo H."/>
            <person name="Baker S.E."/>
            <person name="Pisabarro A.G."/>
            <person name="Walton J.D."/>
            <person name="Blanchette R.A."/>
            <person name="Henrissat B."/>
            <person name="Martin F."/>
            <person name="Cullen D."/>
            <person name="Hibbett D.S."/>
            <person name="Grigoriev I.V."/>
        </authorList>
    </citation>
    <scope>NUCLEOTIDE SEQUENCE [LARGE SCALE GENOMIC DNA]</scope>
    <source>
        <strain evidence="3">MUCL 33604</strain>
    </source>
</reference>